<dbReference type="Proteomes" id="UP000230750">
    <property type="component" value="Unassembled WGS sequence"/>
</dbReference>
<dbReference type="GO" id="GO:0004965">
    <property type="term" value="F:G protein-coupled GABA receptor activity"/>
    <property type="evidence" value="ECO:0007669"/>
    <property type="project" value="InterPro"/>
</dbReference>
<evidence type="ECO:0000256" key="7">
    <source>
        <dbReference type="ARBA" id="ARBA00023180"/>
    </source>
</evidence>
<dbReference type="EMBL" id="MRZV01000159">
    <property type="protein sequence ID" value="PIK56926.1"/>
    <property type="molecule type" value="Genomic_DNA"/>
</dbReference>
<reference evidence="10 11" key="1">
    <citation type="journal article" date="2017" name="PLoS Biol.">
        <title>The sea cucumber genome provides insights into morphological evolution and visceral regeneration.</title>
        <authorList>
            <person name="Zhang X."/>
            <person name="Sun L."/>
            <person name="Yuan J."/>
            <person name="Sun Y."/>
            <person name="Gao Y."/>
            <person name="Zhang L."/>
            <person name="Li S."/>
            <person name="Dai H."/>
            <person name="Hamel J.F."/>
            <person name="Liu C."/>
            <person name="Yu Y."/>
            <person name="Liu S."/>
            <person name="Lin W."/>
            <person name="Guo K."/>
            <person name="Jin S."/>
            <person name="Xu P."/>
            <person name="Storey K.B."/>
            <person name="Huan P."/>
            <person name="Zhang T."/>
            <person name="Zhou Y."/>
            <person name="Zhang J."/>
            <person name="Lin C."/>
            <person name="Li X."/>
            <person name="Xing L."/>
            <person name="Huo D."/>
            <person name="Sun M."/>
            <person name="Wang L."/>
            <person name="Mercier A."/>
            <person name="Li F."/>
            <person name="Yang H."/>
            <person name="Xiang J."/>
        </authorList>
    </citation>
    <scope>NUCLEOTIDE SEQUENCE [LARGE SCALE GENOMIC DNA]</scope>
    <source>
        <strain evidence="10">Shaxun</strain>
        <tissue evidence="10">Muscle</tissue>
    </source>
</reference>
<dbReference type="OrthoDB" id="411630at2759"/>
<dbReference type="AlphaFoldDB" id="A0A2G8L9J4"/>
<dbReference type="PANTHER" id="PTHR10519">
    <property type="entry name" value="GABA-B RECEPTOR"/>
    <property type="match status" value="1"/>
</dbReference>
<evidence type="ECO:0000256" key="8">
    <source>
        <dbReference type="ARBA" id="ARBA00023224"/>
    </source>
</evidence>
<gene>
    <name evidence="10" type="ORF">BSL78_06127</name>
</gene>
<proteinExistence type="predicted"/>
<evidence type="ECO:0000256" key="1">
    <source>
        <dbReference type="ARBA" id="ARBA00004370"/>
    </source>
</evidence>
<keyword evidence="3" id="KW-1133">Transmembrane helix</keyword>
<name>A0A2G8L9J4_STIJA</name>
<keyword evidence="5" id="KW-0472">Membrane</keyword>
<evidence type="ECO:0000256" key="5">
    <source>
        <dbReference type="ARBA" id="ARBA00023136"/>
    </source>
</evidence>
<dbReference type="InterPro" id="IPR002455">
    <property type="entry name" value="GPCR3_GABA-B"/>
</dbReference>
<dbReference type="PANTHER" id="PTHR10519:SF20">
    <property type="entry name" value="G-PROTEIN COUPLED RECEPTOR 156-RELATED"/>
    <property type="match status" value="1"/>
</dbReference>
<keyword evidence="4" id="KW-0297">G-protein coupled receptor</keyword>
<dbReference type="Gene3D" id="3.40.50.2300">
    <property type="match status" value="1"/>
</dbReference>
<keyword evidence="6" id="KW-0675">Receptor</keyword>
<protein>
    <recommendedName>
        <fullName evidence="9">Receptor ligand binding region domain-containing protein</fullName>
    </recommendedName>
</protein>
<comment type="caution">
    <text evidence="10">The sequence shown here is derived from an EMBL/GenBank/DDBJ whole genome shotgun (WGS) entry which is preliminary data.</text>
</comment>
<dbReference type="SUPFAM" id="SSF53822">
    <property type="entry name" value="Periplasmic binding protein-like I"/>
    <property type="match status" value="1"/>
</dbReference>
<keyword evidence="8" id="KW-0807">Transducer</keyword>
<sequence length="220" mass="25654">MSRASEFNGTVLSEVIQHEVTNQLGNFMQENIRIIIVIAFEETTRKFFCEAYREEFYGPDFFWILPGFYRENWWLFPDDEVDCTTEELAEIVETSLALVIDVTGISKLNFTTVAGIAPSELLEEVKRRLLWPRYRGLTLNKYLAYTFDAVWSIGLMLNRTANKLKQRKSLKRLEDFTYSDDELYKLFFNGMAATDFAGASVTCLGYLNIIYDLYEITMHE</sequence>
<dbReference type="Pfam" id="PF01094">
    <property type="entry name" value="ANF_receptor"/>
    <property type="match status" value="1"/>
</dbReference>
<keyword evidence="11" id="KW-1185">Reference proteome</keyword>
<keyword evidence="7" id="KW-0325">Glycoprotein</keyword>
<dbReference type="InterPro" id="IPR028082">
    <property type="entry name" value="Peripla_BP_I"/>
</dbReference>
<organism evidence="10 11">
    <name type="scientific">Stichopus japonicus</name>
    <name type="common">Sea cucumber</name>
    <dbReference type="NCBI Taxonomy" id="307972"/>
    <lineage>
        <taxon>Eukaryota</taxon>
        <taxon>Metazoa</taxon>
        <taxon>Echinodermata</taxon>
        <taxon>Eleutherozoa</taxon>
        <taxon>Echinozoa</taxon>
        <taxon>Holothuroidea</taxon>
        <taxon>Aspidochirotacea</taxon>
        <taxon>Aspidochirotida</taxon>
        <taxon>Stichopodidae</taxon>
        <taxon>Apostichopus</taxon>
    </lineage>
</organism>
<dbReference type="STRING" id="307972.A0A2G8L9J4"/>
<evidence type="ECO:0000259" key="9">
    <source>
        <dbReference type="Pfam" id="PF01094"/>
    </source>
</evidence>
<evidence type="ECO:0000256" key="4">
    <source>
        <dbReference type="ARBA" id="ARBA00023040"/>
    </source>
</evidence>
<keyword evidence="2" id="KW-0812">Transmembrane</keyword>
<dbReference type="GO" id="GO:0007214">
    <property type="term" value="P:gamma-aminobutyric acid signaling pathway"/>
    <property type="evidence" value="ECO:0007669"/>
    <property type="project" value="TreeGrafter"/>
</dbReference>
<evidence type="ECO:0000256" key="3">
    <source>
        <dbReference type="ARBA" id="ARBA00022989"/>
    </source>
</evidence>
<dbReference type="GO" id="GO:0038039">
    <property type="term" value="C:G protein-coupled receptor heterodimeric complex"/>
    <property type="evidence" value="ECO:0007669"/>
    <property type="project" value="TreeGrafter"/>
</dbReference>
<accession>A0A2G8L9J4</accession>
<comment type="subcellular location">
    <subcellularLocation>
        <location evidence="1">Membrane</location>
    </subcellularLocation>
</comment>
<evidence type="ECO:0000313" key="10">
    <source>
        <dbReference type="EMBL" id="PIK56926.1"/>
    </source>
</evidence>
<evidence type="ECO:0000256" key="2">
    <source>
        <dbReference type="ARBA" id="ARBA00022692"/>
    </source>
</evidence>
<dbReference type="InterPro" id="IPR001828">
    <property type="entry name" value="ANF_lig-bd_rcpt"/>
</dbReference>
<evidence type="ECO:0000313" key="11">
    <source>
        <dbReference type="Proteomes" id="UP000230750"/>
    </source>
</evidence>
<evidence type="ECO:0000256" key="6">
    <source>
        <dbReference type="ARBA" id="ARBA00023170"/>
    </source>
</evidence>
<dbReference type="PRINTS" id="PR01176">
    <property type="entry name" value="GABABRECEPTR"/>
</dbReference>
<feature type="domain" description="Receptor ligand binding region" evidence="9">
    <location>
        <begin position="18"/>
        <end position="178"/>
    </location>
</feature>